<comment type="caution">
    <text evidence="2">The sequence shown here is derived from an EMBL/GenBank/DDBJ whole genome shotgun (WGS) entry which is preliminary data.</text>
</comment>
<proteinExistence type="predicted"/>
<protein>
    <submittedName>
        <fullName evidence="2">DUF3604 domain-containing protein</fullName>
    </submittedName>
</protein>
<accession>A0ABT3TKT8</accession>
<evidence type="ECO:0000313" key="3">
    <source>
        <dbReference type="Proteomes" id="UP001143362"/>
    </source>
</evidence>
<dbReference type="Pfam" id="PF12228">
    <property type="entry name" value="DUF3604"/>
    <property type="match status" value="1"/>
</dbReference>
<feature type="chain" id="PRO_5046625568" evidence="1">
    <location>
        <begin position="26"/>
        <end position="629"/>
    </location>
</feature>
<dbReference type="InterPro" id="IPR022028">
    <property type="entry name" value="DUF3604"/>
</dbReference>
<organism evidence="2 3">
    <name type="scientific">Candidatus Litorirhabdus singularis</name>
    <dbReference type="NCBI Taxonomy" id="2518993"/>
    <lineage>
        <taxon>Bacteria</taxon>
        <taxon>Pseudomonadati</taxon>
        <taxon>Pseudomonadota</taxon>
        <taxon>Gammaproteobacteria</taxon>
        <taxon>Cellvibrionales</taxon>
        <taxon>Halieaceae</taxon>
        <taxon>Candidatus Litorirhabdus</taxon>
    </lineage>
</organism>
<keyword evidence="1" id="KW-0732">Signal</keyword>
<name>A0ABT3TKT8_9GAMM</name>
<evidence type="ECO:0000256" key="1">
    <source>
        <dbReference type="SAM" id="SignalP"/>
    </source>
</evidence>
<reference evidence="2" key="1">
    <citation type="submission" date="2019-02" db="EMBL/GenBank/DDBJ databases">
        <authorList>
            <person name="Li S.-H."/>
        </authorList>
    </citation>
    <scope>NUCLEOTIDE SEQUENCE</scope>
    <source>
        <strain evidence="2">IMCC14734</strain>
    </source>
</reference>
<dbReference type="Gene3D" id="3.20.20.140">
    <property type="entry name" value="Metal-dependent hydrolases"/>
    <property type="match status" value="1"/>
</dbReference>
<gene>
    <name evidence="2" type="ORF">EYC98_18865</name>
</gene>
<evidence type="ECO:0000313" key="2">
    <source>
        <dbReference type="EMBL" id="MCX2982929.1"/>
    </source>
</evidence>
<dbReference type="EMBL" id="SHNN01000004">
    <property type="protein sequence ID" value="MCX2982929.1"/>
    <property type="molecule type" value="Genomic_DNA"/>
</dbReference>
<sequence>MLRKLSLAAVIVAAMIVAAPLAASADESAGTIYTAVDYPTQVLWGDTHLHTTNSLDARILGVTLNVADSYEFARGDEVVTSSGHKARLSRPLDFLVVSDHSDAMGVVDRLISGSPKLMASPELQEMRSDLISGGAGTLRAIGAITAVLIDENYSGPLLNQEVMRSVWDDYLETADRYNEPGRFTAMIGYEWTPTQSGDKLHRNVLYRGDAESASQMMPFTANKSINPQDLWKWMQRYEDKTGDKVLALAHNGNLSNGKMFPVETNPNTGFAIDAEYVRARARWEPLFEVTQIKGDSESHPALSPEDEFADFETWDRGNASLAIRKTPEMLPYEYAREALKNGLKLERQLGENPYQFGMVGSTDSHTGLSTADENYFFGKFTHEEPVADRMNEPMVDNGMPDGWKTWEMSSSGYAGVWAKENTRAAIWDAMQRREVYATTGPRMTVRFFGGWEFSEDDASFQKLASSGYARGVPMGGTLQASQDMGAPKFLVGAMKDPLSGHLDRIQIVKGWLDAEGVTHEKIFNVAWSDPDQRKMLQDGRLPPVGNTVNVADATWLNTIGDAELVGYWQDPEFDASQPGVYYLRVLEIPTPRWTAYDAKQFGDTPAAGTEMTLQERAYTSPIWYSPDAK</sequence>
<keyword evidence="3" id="KW-1185">Reference proteome</keyword>
<dbReference type="Proteomes" id="UP001143362">
    <property type="component" value="Unassembled WGS sequence"/>
</dbReference>
<dbReference type="RefSeq" id="WP_279246954.1">
    <property type="nucleotide sequence ID" value="NZ_SHNN01000004.1"/>
</dbReference>
<feature type="signal peptide" evidence="1">
    <location>
        <begin position="1"/>
        <end position="25"/>
    </location>
</feature>